<dbReference type="Pfam" id="PF17202">
    <property type="entry name" value="sCache_3_3"/>
    <property type="match status" value="1"/>
</dbReference>
<evidence type="ECO:0000259" key="14">
    <source>
        <dbReference type="PROSITE" id="PS50109"/>
    </source>
</evidence>
<dbReference type="Pfam" id="PF00512">
    <property type="entry name" value="HisKA"/>
    <property type="match status" value="1"/>
</dbReference>
<dbReference type="RefSeq" id="WP_082368309.1">
    <property type="nucleotide sequence ID" value="NZ_BBYR01000037.1"/>
</dbReference>
<evidence type="ECO:0000256" key="1">
    <source>
        <dbReference type="ARBA" id="ARBA00000085"/>
    </source>
</evidence>
<evidence type="ECO:0000256" key="3">
    <source>
        <dbReference type="ARBA" id="ARBA00012438"/>
    </source>
</evidence>
<dbReference type="SUPFAM" id="SSF55874">
    <property type="entry name" value="ATPase domain of HSP90 chaperone/DNA topoisomerase II/histidine kinase"/>
    <property type="match status" value="1"/>
</dbReference>
<dbReference type="Gene3D" id="6.10.340.10">
    <property type="match status" value="1"/>
</dbReference>
<dbReference type="Proteomes" id="UP000037660">
    <property type="component" value="Unassembled WGS sequence"/>
</dbReference>
<evidence type="ECO:0000256" key="13">
    <source>
        <dbReference type="SAM" id="Phobius"/>
    </source>
</evidence>
<comment type="caution">
    <text evidence="16">The sequence shown here is derived from an EMBL/GenBank/DDBJ whole genome shotgun (WGS) entry which is preliminary data.</text>
</comment>
<dbReference type="CDD" id="cd06225">
    <property type="entry name" value="HAMP"/>
    <property type="match status" value="1"/>
</dbReference>
<evidence type="ECO:0000313" key="16">
    <source>
        <dbReference type="EMBL" id="GAP36555.1"/>
    </source>
</evidence>
<protein>
    <recommendedName>
        <fullName evidence="3">histidine kinase</fullName>
        <ecNumber evidence="3">2.7.13.3</ecNumber>
    </recommendedName>
</protein>
<evidence type="ECO:0000256" key="2">
    <source>
        <dbReference type="ARBA" id="ARBA00004651"/>
    </source>
</evidence>
<dbReference type="STRING" id="1547922.ISF6_2395"/>
<evidence type="ECO:0000256" key="11">
    <source>
        <dbReference type="ARBA" id="ARBA00022989"/>
    </source>
</evidence>
<dbReference type="InterPro" id="IPR003594">
    <property type="entry name" value="HATPase_dom"/>
</dbReference>
<keyword evidence="9 16" id="KW-0418">Kinase</keyword>
<evidence type="ECO:0000259" key="15">
    <source>
        <dbReference type="PROSITE" id="PS50885"/>
    </source>
</evidence>
<evidence type="ECO:0000256" key="4">
    <source>
        <dbReference type="ARBA" id="ARBA00022475"/>
    </source>
</evidence>
<evidence type="ECO:0000256" key="5">
    <source>
        <dbReference type="ARBA" id="ARBA00022553"/>
    </source>
</evidence>
<dbReference type="OrthoDB" id="224978at2"/>
<dbReference type="InterPro" id="IPR003661">
    <property type="entry name" value="HisK_dim/P_dom"/>
</dbReference>
<dbReference type="SUPFAM" id="SSF47384">
    <property type="entry name" value="Homodimeric domain of signal transducing histidine kinase"/>
    <property type="match status" value="1"/>
</dbReference>
<keyword evidence="12 13" id="KW-0472">Membrane</keyword>
<feature type="transmembrane region" description="Helical" evidence="13">
    <location>
        <begin position="30"/>
        <end position="53"/>
    </location>
</feature>
<dbReference type="PROSITE" id="PS50885">
    <property type="entry name" value="HAMP"/>
    <property type="match status" value="1"/>
</dbReference>
<evidence type="ECO:0000256" key="10">
    <source>
        <dbReference type="ARBA" id="ARBA00022840"/>
    </source>
</evidence>
<keyword evidence="8" id="KW-0547">Nucleotide-binding</keyword>
<dbReference type="CDD" id="cd00082">
    <property type="entry name" value="HisKA"/>
    <property type="match status" value="1"/>
</dbReference>
<keyword evidence="6" id="KW-0808">Transferase</keyword>
<keyword evidence="4" id="KW-1003">Cell membrane</keyword>
<sequence>MPHDAAPSRPGPRPRRLLAAFRRLSIRNKLLAMVLLPLLVVLPLLGVILLAWVNLAFDRLLITKIRADLAVAEGYFDRVLGEVGASTAAVADSHALHLALATATPGGDAAVVPLLERFRQRERLDFINLRGADGRLRATDQGPTGFDDSGWPQVVPDAAPGGRTSVEVLGPQQLAVLGPRHAERAGVPLLATRNARPSERSHEARSMVLLATRPVTAPDGRLLGHVQGGVLLNRNLPLIDHINEIVYPQGSLPFGSQGTATLFLDDVRISTNVRLFGGVAEERAIGTRVSQTVREAVLEQGSTWLGRAFVVNDWYVSAYKPLADSAGQRVGMLYVGYLEAPFRVLKYGVLGGIGVVFFAVMIAAAVVSLRLAREIFSPIERMDATMRRIEGGALDARVGPVDSQDEIGRLATHLDEVLATLQRWHAQLDAKVAERTQQLEDTQARLVRSEKMATIGQLTASIAHEVNNPIAVIQGNLDLLRTLLPPPVADEVRAELALIDQQIERMRLIVTQLLQFARPGEFAGYVERVDPRRLLEDCLLLVSHQLATTRIQVERALAPVPPVAINRQELQQVLVNLLVNAVHAMPEGGTLGLSSRTDEDGRVALAICDTGPGLPPELIGQLFRPFVTRKKDGTGLGLWISRGIVERYGGDIQAGNREDGLRGARFVVVLPADADARPEAAA</sequence>
<keyword evidence="5" id="KW-0597">Phosphoprotein</keyword>
<reference evidence="17" key="1">
    <citation type="submission" date="2015-07" db="EMBL/GenBank/DDBJ databases">
        <title>Discovery of a poly(ethylene terephthalate assimilation.</title>
        <authorList>
            <person name="Yoshida S."/>
            <person name="Hiraga K."/>
            <person name="Takehana T."/>
            <person name="Taniguchi I."/>
            <person name="Yamaji H."/>
            <person name="Maeda Y."/>
            <person name="Toyohara K."/>
            <person name="Miyamoto K."/>
            <person name="Kimura Y."/>
            <person name="Oda K."/>
        </authorList>
    </citation>
    <scope>NUCLEOTIDE SEQUENCE [LARGE SCALE GENOMIC DNA]</scope>
    <source>
        <strain evidence="17">NBRC 110686 / TISTR 2288 / 201-F6</strain>
    </source>
</reference>
<dbReference type="InterPro" id="IPR036097">
    <property type="entry name" value="HisK_dim/P_sf"/>
</dbReference>
<evidence type="ECO:0000256" key="6">
    <source>
        <dbReference type="ARBA" id="ARBA00022679"/>
    </source>
</evidence>
<comment type="subcellular location">
    <subcellularLocation>
        <location evidence="2">Cell membrane</location>
        <topology evidence="2">Multi-pass membrane protein</topology>
    </subcellularLocation>
</comment>
<accession>A0A0K8P302</accession>
<dbReference type="Gene3D" id="1.10.287.130">
    <property type="match status" value="1"/>
</dbReference>
<dbReference type="GO" id="GO:0000155">
    <property type="term" value="F:phosphorelay sensor kinase activity"/>
    <property type="evidence" value="ECO:0007669"/>
    <property type="project" value="InterPro"/>
</dbReference>
<evidence type="ECO:0000256" key="9">
    <source>
        <dbReference type="ARBA" id="ARBA00022777"/>
    </source>
</evidence>
<dbReference type="Pfam" id="PF00672">
    <property type="entry name" value="HAMP"/>
    <property type="match status" value="1"/>
</dbReference>
<keyword evidence="11 13" id="KW-1133">Transmembrane helix</keyword>
<keyword evidence="17" id="KW-1185">Reference proteome</keyword>
<dbReference type="SUPFAM" id="SSF158472">
    <property type="entry name" value="HAMP domain-like"/>
    <property type="match status" value="1"/>
</dbReference>
<proteinExistence type="predicted"/>
<keyword evidence="7 13" id="KW-0812">Transmembrane</keyword>
<dbReference type="EC" id="2.7.13.3" evidence="3"/>
<evidence type="ECO:0000313" key="17">
    <source>
        <dbReference type="Proteomes" id="UP000037660"/>
    </source>
</evidence>
<dbReference type="SMART" id="SM00387">
    <property type="entry name" value="HATPase_c"/>
    <property type="match status" value="1"/>
</dbReference>
<evidence type="ECO:0000256" key="12">
    <source>
        <dbReference type="ARBA" id="ARBA00023136"/>
    </source>
</evidence>
<dbReference type="PRINTS" id="PR00344">
    <property type="entry name" value="BCTRLSENSOR"/>
</dbReference>
<dbReference type="Pfam" id="PF02518">
    <property type="entry name" value="HATPase_c"/>
    <property type="match status" value="1"/>
</dbReference>
<feature type="domain" description="HAMP" evidence="15">
    <location>
        <begin position="373"/>
        <end position="426"/>
    </location>
</feature>
<dbReference type="EMBL" id="BBYR01000037">
    <property type="protein sequence ID" value="GAP36555.1"/>
    <property type="molecule type" value="Genomic_DNA"/>
</dbReference>
<dbReference type="SMART" id="SM00388">
    <property type="entry name" value="HisKA"/>
    <property type="match status" value="1"/>
</dbReference>
<dbReference type="GO" id="GO:0005886">
    <property type="term" value="C:plasma membrane"/>
    <property type="evidence" value="ECO:0007669"/>
    <property type="project" value="UniProtKB-SubCell"/>
</dbReference>
<organism evidence="16 17">
    <name type="scientific">Piscinibacter sakaiensis</name>
    <name type="common">Ideonella sakaiensis</name>
    <dbReference type="NCBI Taxonomy" id="1547922"/>
    <lineage>
        <taxon>Bacteria</taxon>
        <taxon>Pseudomonadati</taxon>
        <taxon>Pseudomonadota</taxon>
        <taxon>Betaproteobacteria</taxon>
        <taxon>Burkholderiales</taxon>
        <taxon>Sphaerotilaceae</taxon>
        <taxon>Piscinibacter</taxon>
    </lineage>
</organism>
<evidence type="ECO:0000256" key="7">
    <source>
        <dbReference type="ARBA" id="ARBA00022692"/>
    </source>
</evidence>
<dbReference type="InterPro" id="IPR050980">
    <property type="entry name" value="2C_sensor_his_kinase"/>
</dbReference>
<dbReference type="InterPro" id="IPR036890">
    <property type="entry name" value="HATPase_C_sf"/>
</dbReference>
<dbReference type="InterPro" id="IPR004358">
    <property type="entry name" value="Sig_transdc_His_kin-like_C"/>
</dbReference>
<dbReference type="SUPFAM" id="SSF103190">
    <property type="entry name" value="Sensory domain-like"/>
    <property type="match status" value="1"/>
</dbReference>
<dbReference type="AlphaFoldDB" id="A0A0K8P302"/>
<dbReference type="SMART" id="SM00304">
    <property type="entry name" value="HAMP"/>
    <property type="match status" value="1"/>
</dbReference>
<comment type="catalytic activity">
    <reaction evidence="1">
        <text>ATP + protein L-histidine = ADP + protein N-phospho-L-histidine.</text>
        <dbReference type="EC" id="2.7.13.3"/>
    </reaction>
</comment>
<keyword evidence="10" id="KW-0067">ATP-binding</keyword>
<dbReference type="PANTHER" id="PTHR44936:SF10">
    <property type="entry name" value="SENSOR PROTEIN RSTB"/>
    <property type="match status" value="1"/>
</dbReference>
<evidence type="ECO:0000256" key="8">
    <source>
        <dbReference type="ARBA" id="ARBA00022741"/>
    </source>
</evidence>
<reference evidence="16 17" key="2">
    <citation type="journal article" date="2016" name="Science">
        <title>A bacterium that degrades and assimilates poly(ethylene terephthalate).</title>
        <authorList>
            <person name="Yoshida S."/>
            <person name="Hiraga K."/>
            <person name="Takehana T."/>
            <person name="Taniguchi I."/>
            <person name="Yamaji H."/>
            <person name="Maeda Y."/>
            <person name="Toyohara K."/>
            <person name="Miyamoto K."/>
            <person name="Kimura Y."/>
            <person name="Oda K."/>
        </authorList>
    </citation>
    <scope>NUCLEOTIDE SEQUENCE [LARGE SCALE GENOMIC DNA]</scope>
    <source>
        <strain evidence="17">NBRC 110686 / TISTR 2288 / 201-F6</strain>
    </source>
</reference>
<dbReference type="InterPro" id="IPR029151">
    <property type="entry name" value="Sensor-like_sf"/>
</dbReference>
<feature type="transmembrane region" description="Helical" evidence="13">
    <location>
        <begin position="347"/>
        <end position="372"/>
    </location>
</feature>
<gene>
    <name evidence="16" type="ORF">ISF6_2395</name>
</gene>
<dbReference type="Gene3D" id="3.30.565.10">
    <property type="entry name" value="Histidine kinase-like ATPase, C-terminal domain"/>
    <property type="match status" value="1"/>
</dbReference>
<feature type="domain" description="Histidine kinase" evidence="14">
    <location>
        <begin position="461"/>
        <end position="674"/>
    </location>
</feature>
<dbReference type="PANTHER" id="PTHR44936">
    <property type="entry name" value="SENSOR PROTEIN CREC"/>
    <property type="match status" value="1"/>
</dbReference>
<dbReference type="InterPro" id="IPR003660">
    <property type="entry name" value="HAMP_dom"/>
</dbReference>
<dbReference type="InterPro" id="IPR033463">
    <property type="entry name" value="sCache_3"/>
</dbReference>
<dbReference type="PROSITE" id="PS50109">
    <property type="entry name" value="HIS_KIN"/>
    <property type="match status" value="1"/>
</dbReference>
<name>A0A0K8P302_PISS1</name>
<dbReference type="GO" id="GO:0005524">
    <property type="term" value="F:ATP binding"/>
    <property type="evidence" value="ECO:0007669"/>
    <property type="project" value="UniProtKB-KW"/>
</dbReference>
<dbReference type="InterPro" id="IPR005467">
    <property type="entry name" value="His_kinase_dom"/>
</dbReference>